<name>A0A133UEB5_9EURY</name>
<evidence type="ECO:0000313" key="1">
    <source>
        <dbReference type="EMBL" id="KXA92558.1"/>
    </source>
</evidence>
<gene>
    <name evidence="1" type="ORF">AKJ64_02850</name>
</gene>
<dbReference type="InterPro" id="IPR029060">
    <property type="entry name" value="PIN-like_dom_sf"/>
</dbReference>
<dbReference type="EMBL" id="LHXN01000044">
    <property type="protein sequence ID" value="KXA92558.1"/>
    <property type="molecule type" value="Genomic_DNA"/>
</dbReference>
<evidence type="ECO:0008006" key="3">
    <source>
        <dbReference type="Google" id="ProtNLM"/>
    </source>
</evidence>
<accession>A0A133UEB5</accession>
<dbReference type="AlphaFoldDB" id="A0A133UEB5"/>
<sequence>MPQTVLLDTNVMLDYLENRNSEVQDIVATILHFHNRGAIEVATTVFNIAELIDKLFQIYVIGNLMSERLSYDEIQKKKGDMVLFRDVSENNREKIRKEVRNFIFGKDIRILPLS</sequence>
<reference evidence="1 2" key="1">
    <citation type="journal article" date="2016" name="Sci. Rep.">
        <title>Metabolic traits of an uncultured archaeal lineage -MSBL1- from brine pools of the Red Sea.</title>
        <authorList>
            <person name="Mwirichia R."/>
            <person name="Alam I."/>
            <person name="Rashid M."/>
            <person name="Vinu M."/>
            <person name="Ba-Alawi W."/>
            <person name="Anthony Kamau A."/>
            <person name="Kamanda Ngugi D."/>
            <person name="Goker M."/>
            <person name="Klenk H.P."/>
            <person name="Bajic V."/>
            <person name="Stingl U."/>
        </authorList>
    </citation>
    <scope>NUCLEOTIDE SEQUENCE [LARGE SCALE GENOMIC DNA]</scope>
    <source>
        <strain evidence="1">SCGC-AAA259E17</strain>
    </source>
</reference>
<organism evidence="1 2">
    <name type="scientific">candidate division MSBL1 archaeon SCGC-AAA259E17</name>
    <dbReference type="NCBI Taxonomy" id="1698263"/>
    <lineage>
        <taxon>Archaea</taxon>
        <taxon>Methanobacteriati</taxon>
        <taxon>Methanobacteriota</taxon>
        <taxon>candidate division MSBL1</taxon>
    </lineage>
</organism>
<protein>
    <recommendedName>
        <fullName evidence="3">PIN domain-containing protein</fullName>
    </recommendedName>
</protein>
<dbReference type="SUPFAM" id="SSF88723">
    <property type="entry name" value="PIN domain-like"/>
    <property type="match status" value="1"/>
</dbReference>
<comment type="caution">
    <text evidence="1">The sequence shown here is derived from an EMBL/GenBank/DDBJ whole genome shotgun (WGS) entry which is preliminary data.</text>
</comment>
<dbReference type="Proteomes" id="UP000070373">
    <property type="component" value="Unassembled WGS sequence"/>
</dbReference>
<evidence type="ECO:0000313" key="2">
    <source>
        <dbReference type="Proteomes" id="UP000070373"/>
    </source>
</evidence>
<keyword evidence="2" id="KW-1185">Reference proteome</keyword>
<proteinExistence type="predicted"/>